<evidence type="ECO:0000256" key="5">
    <source>
        <dbReference type="ARBA" id="ARBA00023128"/>
    </source>
</evidence>
<reference evidence="8" key="1">
    <citation type="submission" date="2014-03" db="EMBL/GenBank/DDBJ databases">
        <authorList>
            <person name="Aksoy S."/>
            <person name="Warren W."/>
            <person name="Wilson R.K."/>
        </authorList>
    </citation>
    <scope>NUCLEOTIDE SEQUENCE [LARGE SCALE GENOMIC DNA]</scope>
    <source>
        <strain evidence="8">IAEA</strain>
    </source>
</reference>
<evidence type="ECO:0000313" key="8">
    <source>
        <dbReference type="Proteomes" id="UP000091820"/>
    </source>
</evidence>
<dbReference type="InterPro" id="IPR024084">
    <property type="entry name" value="IsoPropMal-DH-like_dom"/>
</dbReference>
<dbReference type="Proteomes" id="UP000091820">
    <property type="component" value="Unassembled WGS sequence"/>
</dbReference>
<dbReference type="GO" id="GO:0006102">
    <property type="term" value="P:isocitrate metabolic process"/>
    <property type="evidence" value="ECO:0007669"/>
    <property type="project" value="TreeGrafter"/>
</dbReference>
<dbReference type="GO" id="GO:0006099">
    <property type="term" value="P:tricarboxylic acid cycle"/>
    <property type="evidence" value="ECO:0007669"/>
    <property type="project" value="UniProtKB-KW"/>
</dbReference>
<name>A0A1A9WRQ3_9MUSC</name>
<organism evidence="7 8">
    <name type="scientific">Glossina brevipalpis</name>
    <dbReference type="NCBI Taxonomy" id="37001"/>
    <lineage>
        <taxon>Eukaryota</taxon>
        <taxon>Metazoa</taxon>
        <taxon>Ecdysozoa</taxon>
        <taxon>Arthropoda</taxon>
        <taxon>Hexapoda</taxon>
        <taxon>Insecta</taxon>
        <taxon>Pterygota</taxon>
        <taxon>Neoptera</taxon>
        <taxon>Endopterygota</taxon>
        <taxon>Diptera</taxon>
        <taxon>Brachycera</taxon>
        <taxon>Muscomorpha</taxon>
        <taxon>Hippoboscoidea</taxon>
        <taxon>Glossinidae</taxon>
        <taxon>Glossina</taxon>
    </lineage>
</organism>
<keyword evidence="4" id="KW-0809">Transit peptide</keyword>
<dbReference type="PANTHER" id="PTHR11835:SF60">
    <property type="entry name" value="ISOCITRATE DEHYDROGENASE [NAD] SUBUNIT, MITOCHONDRIAL"/>
    <property type="match status" value="1"/>
</dbReference>
<dbReference type="AlphaFoldDB" id="A0A1A9WRQ3"/>
<evidence type="ECO:0000256" key="3">
    <source>
        <dbReference type="ARBA" id="ARBA00022532"/>
    </source>
</evidence>
<protein>
    <recommendedName>
        <fullName evidence="6">Isopropylmalate dehydrogenase-like domain-containing protein</fullName>
    </recommendedName>
</protein>
<dbReference type="SUPFAM" id="SSF53659">
    <property type="entry name" value="Isocitrate/Isopropylmalate dehydrogenase-like"/>
    <property type="match status" value="1"/>
</dbReference>
<comment type="subcellular location">
    <subcellularLocation>
        <location evidence="1">Mitochondrion</location>
    </subcellularLocation>
</comment>
<reference evidence="7" key="2">
    <citation type="submission" date="2020-05" db="UniProtKB">
        <authorList>
            <consortium name="EnsemblMetazoa"/>
        </authorList>
    </citation>
    <scope>IDENTIFICATION</scope>
    <source>
        <strain evidence="7">IAEA</strain>
    </source>
</reference>
<dbReference type="GO" id="GO:0005739">
    <property type="term" value="C:mitochondrion"/>
    <property type="evidence" value="ECO:0007669"/>
    <property type="project" value="UniProtKB-SubCell"/>
</dbReference>
<dbReference type="EnsemblMetazoa" id="GBRI029761-RA">
    <property type="protein sequence ID" value="GBRI029761-PA"/>
    <property type="gene ID" value="GBRI029761"/>
</dbReference>
<evidence type="ECO:0000256" key="2">
    <source>
        <dbReference type="ARBA" id="ARBA00007769"/>
    </source>
</evidence>
<dbReference type="SMART" id="SM01329">
    <property type="entry name" value="Iso_dh"/>
    <property type="match status" value="1"/>
</dbReference>
<comment type="similarity">
    <text evidence="2">Belongs to the isocitrate and isopropylmalate dehydrogenases family.</text>
</comment>
<accession>A0A1A9WRQ3</accession>
<keyword evidence="5" id="KW-0496">Mitochondrion</keyword>
<keyword evidence="8" id="KW-1185">Reference proteome</keyword>
<evidence type="ECO:0000259" key="6">
    <source>
        <dbReference type="SMART" id="SM01329"/>
    </source>
</evidence>
<feature type="domain" description="Isopropylmalate dehydrogenase-like" evidence="6">
    <location>
        <begin position="59"/>
        <end position="382"/>
    </location>
</feature>
<dbReference type="NCBIfam" id="TIGR00175">
    <property type="entry name" value="mito_nad_idh"/>
    <property type="match status" value="1"/>
</dbReference>
<sequence length="392" mass="43270">MAVRLTQKLLKTQTPFLSRGYPMLVTKEKTEDVAHTKTALQKKLTIKDIPSAQYGGRHAVTMLPGGGIGPELMSYVRDIFAFCGAPIDFEVVEINPSTEGNEDLEYAITSIKRNGVAIKGNIETKSQSLNEMSRNVAIRNEMDLYVNVVHCKSFPGIPARHKDVDIVLIRQNTDGEYAMLEHESVKGVVESMKVVSLENAERVARFAFEFARQNGRKKVTTIHKANIMKLSDGLFLEVAKKVHKEYPELEHNNMIIDNTCMQLVSNPHQFDVMNMPNLYGTIVSNVICGLIGGAGLLSGRNYGDHYAIFEPGTRNTGTAIAGKNIANPVAMINASVDLLNHTGHKEHARIIKEATYETVVNKGVRTPDLGGTNSSTDVIKSILDILSTRRVH</sequence>
<dbReference type="Gene3D" id="3.40.718.10">
    <property type="entry name" value="Isopropylmalate Dehydrogenase"/>
    <property type="match status" value="1"/>
</dbReference>
<dbReference type="InterPro" id="IPR004434">
    <property type="entry name" value="Isocitrate_DH_NAD"/>
</dbReference>
<dbReference type="PANTHER" id="PTHR11835">
    <property type="entry name" value="DECARBOXYLATING DEHYDROGENASES-ISOCITRATE, ISOPROPYLMALATE, TARTRATE"/>
    <property type="match status" value="1"/>
</dbReference>
<evidence type="ECO:0000256" key="4">
    <source>
        <dbReference type="ARBA" id="ARBA00022946"/>
    </source>
</evidence>
<evidence type="ECO:0000313" key="7">
    <source>
        <dbReference type="EnsemblMetazoa" id="GBRI029761-PA"/>
    </source>
</evidence>
<dbReference type="FunFam" id="3.40.718.10:FF:000001">
    <property type="entry name" value="Isocitrate dehydrogenase [NAD] subunit, mitochondrial"/>
    <property type="match status" value="1"/>
</dbReference>
<dbReference type="STRING" id="37001.A0A1A9WRQ3"/>
<proteinExistence type="inferred from homology"/>
<dbReference type="VEuPathDB" id="VectorBase:GBRI029761"/>
<dbReference type="Pfam" id="PF00180">
    <property type="entry name" value="Iso_dh"/>
    <property type="match status" value="1"/>
</dbReference>
<keyword evidence="3" id="KW-0816">Tricarboxylic acid cycle</keyword>
<evidence type="ECO:0000256" key="1">
    <source>
        <dbReference type="ARBA" id="ARBA00004173"/>
    </source>
</evidence>